<accession>A0A0N0P7N6</accession>
<dbReference type="PRINTS" id="PR00371">
    <property type="entry name" value="FPNCR"/>
</dbReference>
<dbReference type="GO" id="GO:0050660">
    <property type="term" value="F:flavin adenine dinucleotide binding"/>
    <property type="evidence" value="ECO:0007669"/>
    <property type="project" value="TreeGrafter"/>
</dbReference>
<keyword evidence="13" id="KW-1185">Reference proteome</keyword>
<evidence type="ECO:0000256" key="1">
    <source>
        <dbReference type="ARBA" id="ARBA00001917"/>
    </source>
</evidence>
<evidence type="ECO:0000256" key="2">
    <source>
        <dbReference type="ARBA" id="ARBA00001974"/>
    </source>
</evidence>
<evidence type="ECO:0000256" key="6">
    <source>
        <dbReference type="ARBA" id="ARBA00022857"/>
    </source>
</evidence>
<feature type="region of interest" description="Disordered" evidence="9">
    <location>
        <begin position="412"/>
        <end position="474"/>
    </location>
</feature>
<protein>
    <recommendedName>
        <fullName evidence="8">NADPH--hemoprotein reductase</fullName>
        <ecNumber evidence="8">1.6.2.4</ecNumber>
    </recommendedName>
</protein>
<dbReference type="PROSITE" id="PS51384">
    <property type="entry name" value="FAD_FR"/>
    <property type="match status" value="1"/>
</dbReference>
<evidence type="ECO:0000259" key="10">
    <source>
        <dbReference type="PROSITE" id="PS50902"/>
    </source>
</evidence>
<evidence type="ECO:0000256" key="8">
    <source>
        <dbReference type="ARBA" id="ARBA00023797"/>
    </source>
</evidence>
<gene>
    <name evidence="12" type="ORF">ABL78_1883</name>
</gene>
<dbReference type="Proteomes" id="UP000038009">
    <property type="component" value="Unassembled WGS sequence"/>
</dbReference>
<comment type="caution">
    <text evidence="12">The sequence shown here is derived from an EMBL/GenBank/DDBJ whole genome shotgun (WGS) entry which is preliminary data.</text>
</comment>
<dbReference type="PRINTS" id="PR00369">
    <property type="entry name" value="FLAVODOXIN"/>
</dbReference>
<dbReference type="InterPro" id="IPR001094">
    <property type="entry name" value="Flavdoxin-like"/>
</dbReference>
<dbReference type="GO" id="GO:0009086">
    <property type="term" value="P:methionine biosynthetic process"/>
    <property type="evidence" value="ECO:0007669"/>
    <property type="project" value="UniProtKB-KW"/>
</dbReference>
<comment type="cofactor">
    <cofactor evidence="1">
        <name>FMN</name>
        <dbReference type="ChEBI" id="CHEBI:58210"/>
    </cofactor>
</comment>
<dbReference type="Gene3D" id="3.40.50.360">
    <property type="match status" value="5"/>
</dbReference>
<feature type="domain" description="Flavodoxin-like" evidence="10">
    <location>
        <begin position="1219"/>
        <end position="1362"/>
    </location>
</feature>
<dbReference type="VEuPathDB" id="TriTrypDB:Lsey_0034_0140"/>
<dbReference type="Pfam" id="PF00258">
    <property type="entry name" value="Flavodoxin_1"/>
    <property type="match status" value="2"/>
</dbReference>
<feature type="domain" description="FAD-binding FR-type" evidence="11">
    <location>
        <begin position="1519"/>
        <end position="1792"/>
    </location>
</feature>
<sequence>MSDGSSQPSDEERQYFLFGSETGNAESITKRLHHDAISTHGFKHAACMSLNEFFNKKILDKHLVKDVAASLCLVVVCSTTGEGEPPLNASRFRRWLRNTNGTLYNVRYCVLALGDTNYNNFCAPGIFMDNKLHELGGVRCYPRGEADDGMGLDLVVEPWIKNVWAALKKSGKDSAEAVGRERFEVGATRVDMSVAQETAILYSNASHLCSVAALFLYERIVELGGHADMYPVQYFNPKKSLVRPPKVLFFLFATDADSGTLCEHCACQPQLLPPLGPFSKWISSRSSDPSVVPADAAELQRWMADPSIRFFNSLIISPAKESASRAGTLDTNLKAAAALSKLEFLCPQQSSGEVPSIASTDDDIFFWIEGVLGSLPGVTATTEVIQRTMEYFFESRVRPQFRIAAESSSAVVTRRDTGASEHDAAMLTNSTRKRSRYRQQEYGEASSSLAEGAGHPHTSPRAPPSPKRQEHLQDGSLRSTHQVLDDLLTPVVFLYSDMSSYVKQCALNVFGAASQHHLRSSVCELSNFRQTGFPRRATFVFIVSGELTKSMARVLKLLRTLQTQGKKLDGVNFAILGIDKSSESDKFNACALELETLLLEMKATKIHCTGLADMDCSSLLPIIQSWESNLWSAIVHPVMSAAYLDVASPNIRVQRDFSPWTGMELGEEAAVSAGAAGGANGVLCGLENSLRRASGADSTLSPLHTTVGMMAELALKAPSNESLVAAPFPSLLGCSAVGLVGSILSPPDGVTATSTTTTTTATASVAARFGGSIFPWDTIPLHRENAQRTHVVFLYGSAGMPKTLALNAMRSAEEKGFPAAMHSFANCHLVDYRASPNLILFCEAGPDGQSNGGRRFKKFLTSPLHRPDDLSHVRFAVLGLGSTPSNTVHPAFLWAKFLSRLQASRVFPVVIMPSMSQLHSLGLPWVECVLSSMALMPVPTVQPVETTMGSAVPTARSSHSTAEQQRQQQQQHFFLRTDSRNGEHVSVAAPIYRRRCILFLFGSSTGITESIARDLHREALERGFHSRIAALKYFQKMNFLSTANVVLVCSTVPTAPGGFPPNARNFARYLLAQEQPCALLSRTSFAVLGVGNGLATQQGPLSYCRTAVRFDRRMEELGGHRLCDAGLVDASQAIAQPVEAWRRVMFAALEASVKEEEDARPRELPLPLLRTENNANGCGNGDDSATASAKCGRFHAENASISSAAAAADRSEGRLLRVIIAYCCTPASVVEELAQHLARVMEESTAMLPTVCTMNDLLKQNWRSDHNMLIFVVGQNSEAEFPVNGAAFARVLRQRAAPLDMFAYIAYTVLAVSDSNSTQFYVGRQLDRRLEELGGTRVYARGEVVDSFQLERTVEKWKVGLMSLLTSMREKATNSSDVDDAVEDVGRSDGECRVQKGEAAAESIASSTVNAGKLHRHLHHANDVGVVQRKGNLMRERPVAGAARAQDGVTGASFEIAATASSVGGKASNGCEEGGEDLQSHFSAGVDAVGSFSGAASSIEDWRTESSMVNRIAYSANNAGDRVDGLVDSWKLLTSPQAERPVLQLNLSVSGETQWAPGQTVAVLPSNNAAEVEALLHVFQVLHHEPFHPLSIAGAEASCFPTSPLYDTVDFPVSCGMILLRYVDLRVTRSHKALAQLFEKIAPTETDRAAVQQYFQEFFSKRIPRTLLEVLHALPTCIPPFRHVVENLTLMQPRQYSICNSYQADATTLSICFKFVEKGLCTGWMCEQCLWASKLPAFAMTRLLDQNGRSDASIPASSGVTCEPLKPNTLMAAKRRVLIPFVIRRATEFRMPRDPLIPMILIGPGTGIAPFRAFLQERDAWLTQRQGQCGSACPKGQMCCCPYAEATHPSQAICGSIDLFFGCHRRGEDFLFGEELRRWEEVGVLHSLTVAFSREPNEGGFWYGGCYVQDKMQECSMALMNLILQRNAHVFVCGDADGMAKEVHATLLELIQQHLSLSATAAAEYLNQMRRDGRYLRDVWSTSI</sequence>
<keyword evidence="3" id="KW-0285">Flavoprotein</keyword>
<dbReference type="InterPro" id="IPR029039">
    <property type="entry name" value="Flavoprotein-like_sf"/>
</dbReference>
<dbReference type="GO" id="GO:0050667">
    <property type="term" value="P:homocysteine metabolic process"/>
    <property type="evidence" value="ECO:0007669"/>
    <property type="project" value="TreeGrafter"/>
</dbReference>
<dbReference type="OrthoDB" id="1856718at2759"/>
<dbReference type="Pfam" id="PF00175">
    <property type="entry name" value="NAD_binding_1"/>
    <property type="match status" value="1"/>
</dbReference>
<dbReference type="InterPro" id="IPR003097">
    <property type="entry name" value="CysJ-like_FAD-binding"/>
</dbReference>
<dbReference type="InterPro" id="IPR039261">
    <property type="entry name" value="FNR_nucleotide-bd"/>
</dbReference>
<dbReference type="InterPro" id="IPR001433">
    <property type="entry name" value="OxRdtase_FAD/NAD-bd"/>
</dbReference>
<feature type="compositionally biased region" description="Basic and acidic residues" evidence="9">
    <location>
        <begin position="413"/>
        <end position="424"/>
    </location>
</feature>
<reference evidence="12 13" key="1">
    <citation type="journal article" date="2015" name="PLoS Pathog.">
        <title>Leptomonas seymouri: Adaptations to the Dixenous Life Cycle Analyzed by Genome Sequencing, Transcriptome Profiling and Co-infection with Leishmania donovani.</title>
        <authorList>
            <person name="Kraeva N."/>
            <person name="Butenko A."/>
            <person name="Hlavacova J."/>
            <person name="Kostygov A."/>
            <person name="Myskova J."/>
            <person name="Grybchuk D."/>
            <person name="Lestinova T."/>
            <person name="Votypka J."/>
            <person name="Volf P."/>
            <person name="Opperdoes F."/>
            <person name="Flegontov P."/>
            <person name="Lukes J."/>
            <person name="Yurchenko V."/>
        </authorList>
    </citation>
    <scope>NUCLEOTIDE SEQUENCE [LARGE SCALE GENOMIC DNA]</scope>
    <source>
        <strain evidence="12 13">ATCC 30220</strain>
    </source>
</reference>
<dbReference type="InterPro" id="IPR023173">
    <property type="entry name" value="NADPH_Cyt_P450_Rdtase_alpha"/>
</dbReference>
<dbReference type="SUPFAM" id="SSF63380">
    <property type="entry name" value="Riboflavin synthase domain-like"/>
    <property type="match status" value="1"/>
</dbReference>
<evidence type="ECO:0000259" key="11">
    <source>
        <dbReference type="PROSITE" id="PS51384"/>
    </source>
</evidence>
<evidence type="ECO:0000313" key="13">
    <source>
        <dbReference type="Proteomes" id="UP000038009"/>
    </source>
</evidence>
<dbReference type="PANTHER" id="PTHR19384:SF17">
    <property type="entry name" value="NADPH--CYTOCHROME P450 REDUCTASE"/>
    <property type="match status" value="1"/>
</dbReference>
<evidence type="ECO:0000256" key="7">
    <source>
        <dbReference type="ARBA" id="ARBA00023002"/>
    </source>
</evidence>
<keyword evidence="4" id="KW-0288">FMN</keyword>
<dbReference type="SUPFAM" id="SSF52218">
    <property type="entry name" value="Flavoproteins"/>
    <property type="match status" value="5"/>
</dbReference>
<organism evidence="12 13">
    <name type="scientific">Leptomonas seymouri</name>
    <dbReference type="NCBI Taxonomy" id="5684"/>
    <lineage>
        <taxon>Eukaryota</taxon>
        <taxon>Discoba</taxon>
        <taxon>Euglenozoa</taxon>
        <taxon>Kinetoplastea</taxon>
        <taxon>Metakinetoplastina</taxon>
        <taxon>Trypanosomatida</taxon>
        <taxon>Trypanosomatidae</taxon>
        <taxon>Leishmaniinae</taxon>
        <taxon>Leptomonas</taxon>
    </lineage>
</organism>
<proteinExistence type="predicted"/>
<evidence type="ECO:0000256" key="9">
    <source>
        <dbReference type="SAM" id="MobiDB-lite"/>
    </source>
</evidence>
<dbReference type="InterPro" id="IPR017927">
    <property type="entry name" value="FAD-bd_FR_type"/>
</dbReference>
<dbReference type="EC" id="1.6.2.4" evidence="8"/>
<keyword evidence="6" id="KW-0521">NADP</keyword>
<dbReference type="InterPro" id="IPR001709">
    <property type="entry name" value="Flavoprot_Pyr_Nucl_cyt_Rdtase"/>
</dbReference>
<dbReference type="InterPro" id="IPR008254">
    <property type="entry name" value="Flavodoxin/NO_synth"/>
</dbReference>
<evidence type="ECO:0000256" key="3">
    <source>
        <dbReference type="ARBA" id="ARBA00022630"/>
    </source>
</evidence>
<dbReference type="GO" id="GO:0010181">
    <property type="term" value="F:FMN binding"/>
    <property type="evidence" value="ECO:0007669"/>
    <property type="project" value="InterPro"/>
</dbReference>
<dbReference type="PANTHER" id="PTHR19384">
    <property type="entry name" value="NITRIC OXIDE SYNTHASE-RELATED"/>
    <property type="match status" value="1"/>
</dbReference>
<dbReference type="Pfam" id="PF00667">
    <property type="entry name" value="FAD_binding_1"/>
    <property type="match status" value="1"/>
</dbReference>
<dbReference type="Gene3D" id="2.40.30.10">
    <property type="entry name" value="Translation factors"/>
    <property type="match status" value="1"/>
</dbReference>
<keyword evidence="5" id="KW-0274">FAD</keyword>
<keyword evidence="7" id="KW-0560">Oxidoreductase</keyword>
<dbReference type="InterPro" id="IPR017938">
    <property type="entry name" value="Riboflavin_synthase-like_b-brl"/>
</dbReference>
<dbReference type="FunFam" id="3.40.50.360:FF:000059">
    <property type="entry name" value="5-methyltetrahydrofolate-homocysteine methyltransferase reductase"/>
    <property type="match status" value="1"/>
</dbReference>
<dbReference type="GO" id="GO:0030586">
    <property type="term" value="F:[methionine synthase] reductase (NADPH) activity"/>
    <property type="evidence" value="ECO:0007669"/>
    <property type="project" value="UniProtKB-EC"/>
</dbReference>
<dbReference type="PROSITE" id="PS50902">
    <property type="entry name" value="FLAVODOXIN_LIKE"/>
    <property type="match status" value="3"/>
</dbReference>
<dbReference type="Gene3D" id="1.20.990.10">
    <property type="entry name" value="NADPH-cytochrome p450 Reductase, Chain A, domain 3"/>
    <property type="match status" value="1"/>
</dbReference>
<dbReference type="GO" id="GO:0005829">
    <property type="term" value="C:cytosol"/>
    <property type="evidence" value="ECO:0007669"/>
    <property type="project" value="TreeGrafter"/>
</dbReference>
<comment type="cofactor">
    <cofactor evidence="2">
        <name>FAD</name>
        <dbReference type="ChEBI" id="CHEBI:57692"/>
    </cofactor>
</comment>
<dbReference type="Gene3D" id="3.40.50.80">
    <property type="entry name" value="Nucleotide-binding domain of ferredoxin-NADP reductase (FNR) module"/>
    <property type="match status" value="1"/>
</dbReference>
<feature type="domain" description="Flavodoxin-like" evidence="10">
    <location>
        <begin position="14"/>
        <end position="164"/>
    </location>
</feature>
<evidence type="ECO:0000256" key="4">
    <source>
        <dbReference type="ARBA" id="ARBA00022643"/>
    </source>
</evidence>
<evidence type="ECO:0000256" key="5">
    <source>
        <dbReference type="ARBA" id="ARBA00022827"/>
    </source>
</evidence>
<evidence type="ECO:0000313" key="12">
    <source>
        <dbReference type="EMBL" id="KPI88999.1"/>
    </source>
</evidence>
<dbReference type="SUPFAM" id="SSF52343">
    <property type="entry name" value="Ferredoxin reductase-like, C-terminal NADP-linked domain"/>
    <property type="match status" value="1"/>
</dbReference>
<name>A0A0N0P7N6_LEPSE</name>
<feature type="domain" description="Flavodoxin-like" evidence="10">
    <location>
        <begin position="997"/>
        <end position="1146"/>
    </location>
</feature>
<dbReference type="EMBL" id="LJSK01000034">
    <property type="protein sequence ID" value="KPI88999.1"/>
    <property type="molecule type" value="Genomic_DNA"/>
</dbReference>
<dbReference type="OMA" id="CYPRGEA"/>